<dbReference type="InterPro" id="IPR002888">
    <property type="entry name" value="2Fe-2S-bd"/>
</dbReference>
<evidence type="ECO:0000256" key="2">
    <source>
        <dbReference type="ARBA" id="ARBA00022723"/>
    </source>
</evidence>
<accession>W0RFK3</accession>
<protein>
    <submittedName>
        <fullName evidence="7">[2Fe-2S]-binding domain-containing protein</fullName>
    </submittedName>
</protein>
<proteinExistence type="predicted"/>
<dbReference type="PANTHER" id="PTHR45331:SF2">
    <property type="entry name" value="OXIDOREDUCTASE WITH IRON-SULFUR SUBUNIT"/>
    <property type="match status" value="1"/>
</dbReference>
<dbReference type="InParanoid" id="W0RFK3"/>
<dbReference type="GO" id="GO:0016903">
    <property type="term" value="F:oxidoreductase activity, acting on the aldehyde or oxo group of donors"/>
    <property type="evidence" value="ECO:0007669"/>
    <property type="project" value="TreeGrafter"/>
</dbReference>
<feature type="domain" description="2Fe-2S ferredoxin-type" evidence="6">
    <location>
        <begin position="175"/>
        <end position="251"/>
    </location>
</feature>
<dbReference type="OrthoDB" id="9179439at2"/>
<evidence type="ECO:0000256" key="3">
    <source>
        <dbReference type="ARBA" id="ARBA00023002"/>
    </source>
</evidence>
<dbReference type="SUPFAM" id="SSF47741">
    <property type="entry name" value="CO dehydrogenase ISP C-domain like"/>
    <property type="match status" value="1"/>
</dbReference>
<dbReference type="InterPro" id="IPR012675">
    <property type="entry name" value="Beta-grasp_dom_sf"/>
</dbReference>
<dbReference type="EMBL" id="CP007128">
    <property type="protein sequence ID" value="AHG89187.1"/>
    <property type="molecule type" value="Genomic_DNA"/>
</dbReference>
<organism evidence="7 8">
    <name type="scientific">Gemmatirosa kalamazoonensis</name>
    <dbReference type="NCBI Taxonomy" id="861299"/>
    <lineage>
        <taxon>Bacteria</taxon>
        <taxon>Pseudomonadati</taxon>
        <taxon>Gemmatimonadota</taxon>
        <taxon>Gemmatimonadia</taxon>
        <taxon>Gemmatimonadales</taxon>
        <taxon>Gemmatimonadaceae</taxon>
        <taxon>Gemmatirosa</taxon>
    </lineage>
</organism>
<dbReference type="InterPro" id="IPR001041">
    <property type="entry name" value="2Fe-2S_ferredoxin-type"/>
</dbReference>
<dbReference type="Gene3D" id="3.40.30.10">
    <property type="entry name" value="Glutaredoxin"/>
    <property type="match status" value="1"/>
</dbReference>
<dbReference type="PATRIC" id="fig|861299.3.peg.1675"/>
<dbReference type="InterPro" id="IPR036010">
    <property type="entry name" value="2Fe-2S_ferredoxin-like_sf"/>
</dbReference>
<evidence type="ECO:0000313" key="7">
    <source>
        <dbReference type="EMBL" id="AHG89187.1"/>
    </source>
</evidence>
<name>W0RFK3_9BACT</name>
<evidence type="ECO:0000259" key="6">
    <source>
        <dbReference type="PROSITE" id="PS51085"/>
    </source>
</evidence>
<dbReference type="SUPFAM" id="SSF52833">
    <property type="entry name" value="Thioredoxin-like"/>
    <property type="match status" value="1"/>
</dbReference>
<dbReference type="AlphaFoldDB" id="W0RFK3"/>
<evidence type="ECO:0000313" key="8">
    <source>
        <dbReference type="Proteomes" id="UP000019151"/>
    </source>
</evidence>
<dbReference type="FunFam" id="1.10.150.120:FF:000003">
    <property type="entry name" value="Carbon monoxide dehydrogenase, small subunit"/>
    <property type="match status" value="1"/>
</dbReference>
<dbReference type="eggNOG" id="COG2080">
    <property type="taxonomic scope" value="Bacteria"/>
</dbReference>
<dbReference type="PANTHER" id="PTHR45331">
    <property type="entry name" value="OXIDOREDUCTASE, IRON-SULPHUR BINDING SUBUNIT-RELATED-RELATED"/>
    <property type="match status" value="1"/>
</dbReference>
<keyword evidence="8" id="KW-1185">Reference proteome</keyword>
<reference evidence="7 8" key="1">
    <citation type="journal article" date="2014" name="Genome Announc.">
        <title>Genome Sequence and Methylome of Soil Bacterium Gemmatirosa kalamazoonensis KBS708T, a Member of the Rarely Cultivated Gemmatimonadetes Phylum.</title>
        <authorList>
            <person name="Debruyn J.M."/>
            <person name="Radosevich M."/>
            <person name="Wommack K.E."/>
            <person name="Polson S.W."/>
            <person name="Hauser L.J."/>
            <person name="Fawaz M.N."/>
            <person name="Korlach J."/>
            <person name="Tsai Y.C."/>
        </authorList>
    </citation>
    <scope>NUCLEOTIDE SEQUENCE [LARGE SCALE GENOMIC DNA]</scope>
    <source>
        <strain evidence="7 8">KBS708</strain>
    </source>
</reference>
<keyword evidence="4" id="KW-0408">Iron</keyword>
<dbReference type="PROSITE" id="PS00197">
    <property type="entry name" value="2FE2S_FER_1"/>
    <property type="match status" value="1"/>
</dbReference>
<evidence type="ECO:0000256" key="5">
    <source>
        <dbReference type="ARBA" id="ARBA00023014"/>
    </source>
</evidence>
<dbReference type="GO" id="GO:0051537">
    <property type="term" value="F:2 iron, 2 sulfur cluster binding"/>
    <property type="evidence" value="ECO:0007669"/>
    <property type="project" value="UniProtKB-KW"/>
</dbReference>
<sequence length="334" mass="34569">MPLLSPPLGRDPLAELRGHPVVIVFCPPGWDPARTTLVDTYNRLVAEVAGPAGARLLGIAGEGPWRELSFGDGAVALPVLADDGALAHRFGVTSGTAVVVLDSAGDVRWRHDADTLPSPGDVARALAALSPPSVERGGVSRRDFVATALAASAALLLLRDARAAEAAPVRAPGTMPVALRVNGRALSLELEPRVTLLDALREHAGLTGSKKGCDHGQCGACTVHVDGRRVLSCLTLAVMAQGKAITTIEGLAATADGDLHPMQRAFIAHDGFQCGYCTPGQIMSAAAMLREPWGPADDDVREAMSGNLCRCGAYPGILAAVQEARRSSAAAGQH</sequence>
<dbReference type="PROSITE" id="PS51085">
    <property type="entry name" value="2FE2S_FER_2"/>
    <property type="match status" value="1"/>
</dbReference>
<dbReference type="InterPro" id="IPR006058">
    <property type="entry name" value="2Fe2S_fd_BS"/>
</dbReference>
<dbReference type="SUPFAM" id="SSF54292">
    <property type="entry name" value="2Fe-2S ferredoxin-like"/>
    <property type="match status" value="1"/>
</dbReference>
<keyword evidence="5" id="KW-0411">Iron-sulfur</keyword>
<dbReference type="Pfam" id="PF00111">
    <property type="entry name" value="Fer2"/>
    <property type="match status" value="1"/>
</dbReference>
<keyword evidence="3" id="KW-0560">Oxidoreductase</keyword>
<dbReference type="InterPro" id="IPR036884">
    <property type="entry name" value="2Fe-2S-bd_dom_sf"/>
</dbReference>
<dbReference type="KEGG" id="gba:J421_1650"/>
<dbReference type="RefSeq" id="WP_025410699.1">
    <property type="nucleotide sequence ID" value="NZ_CP007128.1"/>
</dbReference>
<dbReference type="InterPro" id="IPR036249">
    <property type="entry name" value="Thioredoxin-like_sf"/>
</dbReference>
<dbReference type="Gene3D" id="3.10.20.30">
    <property type="match status" value="1"/>
</dbReference>
<gene>
    <name evidence="7" type="ORF">J421_1650</name>
</gene>
<dbReference type="Gene3D" id="1.10.150.120">
    <property type="entry name" value="[2Fe-2S]-binding domain"/>
    <property type="match status" value="1"/>
</dbReference>
<dbReference type="GO" id="GO:0046872">
    <property type="term" value="F:metal ion binding"/>
    <property type="evidence" value="ECO:0007669"/>
    <property type="project" value="UniProtKB-KW"/>
</dbReference>
<dbReference type="InterPro" id="IPR052914">
    <property type="entry name" value="Aldehyde_Oxdr_Iron-Sulfur"/>
</dbReference>
<keyword evidence="2" id="KW-0479">Metal-binding</keyword>
<dbReference type="HOGENOM" id="CLU_830945_0_0_0"/>
<keyword evidence="1" id="KW-0001">2Fe-2S</keyword>
<evidence type="ECO:0000256" key="4">
    <source>
        <dbReference type="ARBA" id="ARBA00023004"/>
    </source>
</evidence>
<dbReference type="STRING" id="861299.J421_1650"/>
<dbReference type="CDD" id="cd00207">
    <property type="entry name" value="fer2"/>
    <property type="match status" value="1"/>
</dbReference>
<dbReference type="FunFam" id="3.10.20.30:FF:000020">
    <property type="entry name" value="Xanthine dehydrogenase iron-sulfur subunit"/>
    <property type="match status" value="1"/>
</dbReference>
<evidence type="ECO:0000256" key="1">
    <source>
        <dbReference type="ARBA" id="ARBA00022714"/>
    </source>
</evidence>
<dbReference type="Pfam" id="PF01799">
    <property type="entry name" value="Fer2_2"/>
    <property type="match status" value="1"/>
</dbReference>
<dbReference type="Proteomes" id="UP000019151">
    <property type="component" value="Chromosome"/>
</dbReference>